<keyword evidence="4" id="KW-0274">FAD</keyword>
<dbReference type="Pfam" id="PF01565">
    <property type="entry name" value="FAD_binding_4"/>
    <property type="match status" value="1"/>
</dbReference>
<comment type="caution">
    <text evidence="8">The sequence shown here is derived from an EMBL/GenBank/DDBJ whole genome shotgun (WGS) entry which is preliminary data.</text>
</comment>
<evidence type="ECO:0000259" key="7">
    <source>
        <dbReference type="PROSITE" id="PS51387"/>
    </source>
</evidence>
<keyword evidence="3" id="KW-0285">Flavoprotein</keyword>
<dbReference type="PANTHER" id="PTHR42973">
    <property type="entry name" value="BINDING OXIDOREDUCTASE, PUTATIVE (AFU_ORTHOLOGUE AFUA_1G17690)-RELATED"/>
    <property type="match status" value="1"/>
</dbReference>
<evidence type="ECO:0000256" key="2">
    <source>
        <dbReference type="ARBA" id="ARBA00005466"/>
    </source>
</evidence>
<dbReference type="Pfam" id="PF08031">
    <property type="entry name" value="BBE"/>
    <property type="match status" value="1"/>
</dbReference>
<evidence type="ECO:0000256" key="1">
    <source>
        <dbReference type="ARBA" id="ARBA00001974"/>
    </source>
</evidence>
<accession>A0A9P4JGJ6</accession>
<evidence type="ECO:0000256" key="6">
    <source>
        <dbReference type="SAM" id="SignalP"/>
    </source>
</evidence>
<protein>
    <submittedName>
        <fullName evidence="8">FAD-binding domain-containing protein</fullName>
    </submittedName>
</protein>
<evidence type="ECO:0000256" key="5">
    <source>
        <dbReference type="ARBA" id="ARBA00023002"/>
    </source>
</evidence>
<dbReference type="GO" id="GO:0016491">
    <property type="term" value="F:oxidoreductase activity"/>
    <property type="evidence" value="ECO:0007669"/>
    <property type="project" value="UniProtKB-KW"/>
</dbReference>
<keyword evidence="5" id="KW-0560">Oxidoreductase</keyword>
<dbReference type="OrthoDB" id="9996127at2759"/>
<keyword evidence="9" id="KW-1185">Reference proteome</keyword>
<dbReference type="InterPro" id="IPR006094">
    <property type="entry name" value="Oxid_FAD_bind_N"/>
</dbReference>
<dbReference type="InterPro" id="IPR012951">
    <property type="entry name" value="BBE"/>
</dbReference>
<feature type="signal peptide" evidence="6">
    <location>
        <begin position="1"/>
        <end position="18"/>
    </location>
</feature>
<dbReference type="PANTHER" id="PTHR42973:SF9">
    <property type="entry name" value="FAD-BINDING PCMH-TYPE DOMAIN-CONTAINING PROTEIN-RELATED"/>
    <property type="match status" value="1"/>
</dbReference>
<evidence type="ECO:0000256" key="4">
    <source>
        <dbReference type="ARBA" id="ARBA00022827"/>
    </source>
</evidence>
<name>A0A9P4JGJ6_9PLEO</name>
<evidence type="ECO:0000313" key="9">
    <source>
        <dbReference type="Proteomes" id="UP000799536"/>
    </source>
</evidence>
<feature type="chain" id="PRO_5040465843" evidence="6">
    <location>
        <begin position="19"/>
        <end position="496"/>
    </location>
</feature>
<evidence type="ECO:0000313" key="8">
    <source>
        <dbReference type="EMBL" id="KAF2197576.1"/>
    </source>
</evidence>
<dbReference type="InterPro" id="IPR016169">
    <property type="entry name" value="FAD-bd_PCMH_sub2"/>
</dbReference>
<dbReference type="EMBL" id="ML994220">
    <property type="protein sequence ID" value="KAF2197576.1"/>
    <property type="molecule type" value="Genomic_DNA"/>
</dbReference>
<dbReference type="GO" id="GO:0071949">
    <property type="term" value="F:FAD binding"/>
    <property type="evidence" value="ECO:0007669"/>
    <property type="project" value="InterPro"/>
</dbReference>
<reference evidence="8" key="1">
    <citation type="journal article" date="2020" name="Stud. Mycol.">
        <title>101 Dothideomycetes genomes: a test case for predicting lifestyles and emergence of pathogens.</title>
        <authorList>
            <person name="Haridas S."/>
            <person name="Albert R."/>
            <person name="Binder M."/>
            <person name="Bloem J."/>
            <person name="Labutti K."/>
            <person name="Salamov A."/>
            <person name="Andreopoulos B."/>
            <person name="Baker S."/>
            <person name="Barry K."/>
            <person name="Bills G."/>
            <person name="Bluhm B."/>
            <person name="Cannon C."/>
            <person name="Castanera R."/>
            <person name="Culley D."/>
            <person name="Daum C."/>
            <person name="Ezra D."/>
            <person name="Gonzalez J."/>
            <person name="Henrissat B."/>
            <person name="Kuo A."/>
            <person name="Liang C."/>
            <person name="Lipzen A."/>
            <person name="Lutzoni F."/>
            <person name="Magnuson J."/>
            <person name="Mondo S."/>
            <person name="Nolan M."/>
            <person name="Ohm R."/>
            <person name="Pangilinan J."/>
            <person name="Park H.-J."/>
            <person name="Ramirez L."/>
            <person name="Alfaro M."/>
            <person name="Sun H."/>
            <person name="Tritt A."/>
            <person name="Yoshinaga Y."/>
            <person name="Zwiers L.-H."/>
            <person name="Turgeon B."/>
            <person name="Goodwin S."/>
            <person name="Spatafora J."/>
            <person name="Crous P."/>
            <person name="Grigoriev I."/>
        </authorList>
    </citation>
    <scope>NUCLEOTIDE SEQUENCE</scope>
    <source>
        <strain evidence="8">ATCC 74209</strain>
    </source>
</reference>
<feature type="domain" description="FAD-binding PCMH-type" evidence="7">
    <location>
        <begin position="61"/>
        <end position="232"/>
    </location>
</feature>
<sequence>MSGLRTVILASLCSATFAQYIVSNDSSISRILGPRLTSNARIILPGDVDFSSSSERWQEYAKPTFKAIVEVTTESDISETIIYANERSIPFLAVANGHGTVHSLGGFQHGIGIRLHKMNKIQFTEDGTHVTIGGGASNGDVLQALKAANKQTSTGVCECTGFVGPALGGGHGLLEGHYGMMVDNIIDALVVLANGSVVTVSNEVNNELFWALRGAGHNFGIIPSIRYKVHTPEALDWNYTIFMFSGNKLEQVYETMNDIVVGRQQNLTKMINYAVWMRNPELDPVNPVILFGILYPTSDSHGPALTASFHDFGPLSVQSGQISYWDLPELTGNGKNSAICQRGMVHMKFPIYLDKYNTTALRSAYNEFNLATSQVPAFKDTILLFEAYSLSNVPDTIWTNTAFPWRNARALVTPVITYQPDKRLDDTAIQFGASIRQLLYQGSNSHELRAYVNYAFGDERPEQLYGNEPWRLTRLHRAKEQYDPNNRFRWYAPIIR</sequence>
<dbReference type="AlphaFoldDB" id="A0A9P4JGJ6"/>
<dbReference type="InterPro" id="IPR016166">
    <property type="entry name" value="FAD-bd_PCMH"/>
</dbReference>
<organism evidence="8 9">
    <name type="scientific">Delitschia confertaspora ATCC 74209</name>
    <dbReference type="NCBI Taxonomy" id="1513339"/>
    <lineage>
        <taxon>Eukaryota</taxon>
        <taxon>Fungi</taxon>
        <taxon>Dikarya</taxon>
        <taxon>Ascomycota</taxon>
        <taxon>Pezizomycotina</taxon>
        <taxon>Dothideomycetes</taxon>
        <taxon>Pleosporomycetidae</taxon>
        <taxon>Pleosporales</taxon>
        <taxon>Delitschiaceae</taxon>
        <taxon>Delitschia</taxon>
    </lineage>
</organism>
<evidence type="ECO:0000256" key="3">
    <source>
        <dbReference type="ARBA" id="ARBA00022630"/>
    </source>
</evidence>
<dbReference type="SUPFAM" id="SSF56176">
    <property type="entry name" value="FAD-binding/transporter-associated domain-like"/>
    <property type="match status" value="1"/>
</dbReference>
<dbReference type="Gene3D" id="3.30.465.10">
    <property type="match status" value="1"/>
</dbReference>
<comment type="similarity">
    <text evidence="2">Belongs to the oxygen-dependent FAD-linked oxidoreductase family.</text>
</comment>
<proteinExistence type="inferred from homology"/>
<dbReference type="InterPro" id="IPR036318">
    <property type="entry name" value="FAD-bd_PCMH-like_sf"/>
</dbReference>
<dbReference type="InterPro" id="IPR050416">
    <property type="entry name" value="FAD-linked_Oxidoreductase"/>
</dbReference>
<keyword evidence="6" id="KW-0732">Signal</keyword>
<dbReference type="Proteomes" id="UP000799536">
    <property type="component" value="Unassembled WGS sequence"/>
</dbReference>
<gene>
    <name evidence="8" type="ORF">GQ43DRAFT_495585</name>
</gene>
<comment type="cofactor">
    <cofactor evidence="1">
        <name>FAD</name>
        <dbReference type="ChEBI" id="CHEBI:57692"/>
    </cofactor>
</comment>
<dbReference type="Gene3D" id="3.40.462.20">
    <property type="match status" value="1"/>
</dbReference>
<dbReference type="PROSITE" id="PS51387">
    <property type="entry name" value="FAD_PCMH"/>
    <property type="match status" value="1"/>
</dbReference>